<evidence type="ECO:0000256" key="1">
    <source>
        <dbReference type="SAM" id="MobiDB-lite"/>
    </source>
</evidence>
<keyword evidence="3" id="KW-1185">Reference proteome</keyword>
<gene>
    <name evidence="2" type="ORF">D0Y65_050443</name>
</gene>
<dbReference type="AlphaFoldDB" id="A0A445FC64"/>
<dbReference type="EMBL" id="QZWG01000019">
    <property type="protein sequence ID" value="RZB46413.1"/>
    <property type="molecule type" value="Genomic_DNA"/>
</dbReference>
<feature type="region of interest" description="Disordered" evidence="1">
    <location>
        <begin position="78"/>
        <end position="109"/>
    </location>
</feature>
<comment type="caution">
    <text evidence="2">The sequence shown here is derived from an EMBL/GenBank/DDBJ whole genome shotgun (WGS) entry which is preliminary data.</text>
</comment>
<evidence type="ECO:0000313" key="2">
    <source>
        <dbReference type="EMBL" id="RZB46413.1"/>
    </source>
</evidence>
<name>A0A445FC64_GLYSO</name>
<protein>
    <submittedName>
        <fullName evidence="2">Uncharacterized protein</fullName>
    </submittedName>
</protein>
<sequence>MFPNPAVYTAYMEDIQGKIGLNQDEVNATKEVIEPKVDEEKEKKSPNPTLNIANMVDIEGRIGFNQDGINATKEIIEPKADKEMERMSPNPTVTVDMEGIQVEPGSTRT</sequence>
<accession>A0A445FC64</accession>
<proteinExistence type="predicted"/>
<reference evidence="2 3" key="1">
    <citation type="submission" date="2018-09" db="EMBL/GenBank/DDBJ databases">
        <title>A high-quality reference genome of wild soybean provides a powerful tool to mine soybean genomes.</title>
        <authorList>
            <person name="Xie M."/>
            <person name="Chung C.Y.L."/>
            <person name="Li M.-W."/>
            <person name="Wong F.-L."/>
            <person name="Chan T.-F."/>
            <person name="Lam H.-M."/>
        </authorList>
    </citation>
    <scope>NUCLEOTIDE SEQUENCE [LARGE SCALE GENOMIC DNA]</scope>
    <source>
        <strain evidence="3">cv. W05</strain>
        <tissue evidence="2">Hypocotyl of etiolated seedlings</tissue>
    </source>
</reference>
<evidence type="ECO:0000313" key="3">
    <source>
        <dbReference type="Proteomes" id="UP000289340"/>
    </source>
</evidence>
<organism evidence="2 3">
    <name type="scientific">Glycine soja</name>
    <name type="common">Wild soybean</name>
    <dbReference type="NCBI Taxonomy" id="3848"/>
    <lineage>
        <taxon>Eukaryota</taxon>
        <taxon>Viridiplantae</taxon>
        <taxon>Streptophyta</taxon>
        <taxon>Embryophyta</taxon>
        <taxon>Tracheophyta</taxon>
        <taxon>Spermatophyta</taxon>
        <taxon>Magnoliopsida</taxon>
        <taxon>eudicotyledons</taxon>
        <taxon>Gunneridae</taxon>
        <taxon>Pentapetalae</taxon>
        <taxon>rosids</taxon>
        <taxon>fabids</taxon>
        <taxon>Fabales</taxon>
        <taxon>Fabaceae</taxon>
        <taxon>Papilionoideae</taxon>
        <taxon>50 kb inversion clade</taxon>
        <taxon>NPAAA clade</taxon>
        <taxon>indigoferoid/millettioid clade</taxon>
        <taxon>Phaseoleae</taxon>
        <taxon>Glycine</taxon>
        <taxon>Glycine subgen. Soja</taxon>
    </lineage>
</organism>
<dbReference type="Proteomes" id="UP000289340">
    <property type="component" value="Chromosome 19"/>
</dbReference>